<keyword evidence="1" id="KW-0547">Nucleotide-binding</keyword>
<proteinExistence type="predicted"/>
<evidence type="ECO:0000256" key="5">
    <source>
        <dbReference type="SAM" id="MobiDB-lite"/>
    </source>
</evidence>
<dbReference type="PROSITE" id="PS51194">
    <property type="entry name" value="HELICASE_CTER"/>
    <property type="match status" value="1"/>
</dbReference>
<dbReference type="Pfam" id="PF00271">
    <property type="entry name" value="Helicase_C"/>
    <property type="match status" value="1"/>
</dbReference>
<dbReference type="CDD" id="cd18805">
    <property type="entry name" value="SF2_C_suv3"/>
    <property type="match status" value="1"/>
</dbReference>
<dbReference type="GO" id="GO:0045025">
    <property type="term" value="C:mitochondrial degradosome"/>
    <property type="evidence" value="ECO:0007669"/>
    <property type="project" value="TreeGrafter"/>
</dbReference>
<keyword evidence="3" id="KW-0347">Helicase</keyword>
<dbReference type="Pfam" id="PF12513">
    <property type="entry name" value="SUV3_C"/>
    <property type="match status" value="1"/>
</dbReference>
<dbReference type="GO" id="GO:0000965">
    <property type="term" value="P:mitochondrial RNA 3'-end processing"/>
    <property type="evidence" value="ECO:0007669"/>
    <property type="project" value="TreeGrafter"/>
</dbReference>
<dbReference type="STRING" id="1314778.A0A5C3PHI0"/>
<sequence>MLCIRRLSGIHHARTLAPCTLPKRVASVPPVLARTRTGKASKGRERSTRARSFNPKPPAPRQHVVEQEHTSKLRLSPGNVIDYLEQNVSDWFTKHGQQAAERLHRFGVPKDALKPLLKVYRTRMEAGDVFRDLEYGEDNLARMARDLSSGNRSAADRYYTKILFEWASLPQGQQALEGTVPAEVVSRMQALFHAADLSKVSWQYVITRCSPPRKFIMHVGPTNSGKTHNALRALAAAERGIYAGPLRLLAHEIYDRLNKGQIVPLGAEPPVEAEPDSQTNFDIGEDAAPGKKQVVVTKTGNPQFVRPCNMVTGEEQKIVSKDATLLSCTVEMTPLSTYWDVAVIDEIQLIADRQRGGAWTAAVLGLNAGEIHLCGEESAIPLIESIVRELGDTLEVQRYNRLTPLVVADKSLGGDLSKIQEGDCVVAFSRSGLFGLKHSIEKATKMRCALAYGRLPPEIRSEQAALFNDPQSDYRVIVGSDAIGMGLNLKIKRVIFEAVHKWDGGSMRVLSTSQIKQIAGRAGRFGLHDSDAAGVVTTLHEPDLEIVRKALPAPFEPLQYARLHMSVETVTPIVRALPWDAKGATIGDVFLYVSKMAHMFEFQDVYEINDAMKTIDSFADCLTIPSRLIVQNSPCPWRDNYAVDGARAILEIYREKLQVRVEEALHRGRLLHKLNRALLLMQADGPAPDSMTTVQVLNTLETVHKVLDLYLWFSYRYAVAFPDRKNAFDIRQLTELAMDWCLEVLHQTRVGSRDAAAEARKAVMHRRPQQKEDEVSGVSEETIVGKLNSNAYTENYYDPNGPWHLSVVR</sequence>
<dbReference type="Proteomes" id="UP000308197">
    <property type="component" value="Unassembled WGS sequence"/>
</dbReference>
<organism evidence="7 8">
    <name type="scientific">Polyporus arcularius HHB13444</name>
    <dbReference type="NCBI Taxonomy" id="1314778"/>
    <lineage>
        <taxon>Eukaryota</taxon>
        <taxon>Fungi</taxon>
        <taxon>Dikarya</taxon>
        <taxon>Basidiomycota</taxon>
        <taxon>Agaricomycotina</taxon>
        <taxon>Agaricomycetes</taxon>
        <taxon>Polyporales</taxon>
        <taxon>Polyporaceae</taxon>
        <taxon>Polyporus</taxon>
    </lineage>
</organism>
<dbReference type="GO" id="GO:0005524">
    <property type="term" value="F:ATP binding"/>
    <property type="evidence" value="ECO:0007669"/>
    <property type="project" value="UniProtKB-KW"/>
</dbReference>
<evidence type="ECO:0000256" key="4">
    <source>
        <dbReference type="ARBA" id="ARBA00022840"/>
    </source>
</evidence>
<evidence type="ECO:0000256" key="2">
    <source>
        <dbReference type="ARBA" id="ARBA00022801"/>
    </source>
</evidence>
<reference evidence="7 8" key="1">
    <citation type="journal article" date="2019" name="Nat. Ecol. Evol.">
        <title>Megaphylogeny resolves global patterns of mushroom evolution.</title>
        <authorList>
            <person name="Varga T."/>
            <person name="Krizsan K."/>
            <person name="Foldi C."/>
            <person name="Dima B."/>
            <person name="Sanchez-Garcia M."/>
            <person name="Sanchez-Ramirez S."/>
            <person name="Szollosi G.J."/>
            <person name="Szarkandi J.G."/>
            <person name="Papp V."/>
            <person name="Albert L."/>
            <person name="Andreopoulos W."/>
            <person name="Angelini C."/>
            <person name="Antonin V."/>
            <person name="Barry K.W."/>
            <person name="Bougher N.L."/>
            <person name="Buchanan P."/>
            <person name="Buyck B."/>
            <person name="Bense V."/>
            <person name="Catcheside P."/>
            <person name="Chovatia M."/>
            <person name="Cooper J."/>
            <person name="Damon W."/>
            <person name="Desjardin D."/>
            <person name="Finy P."/>
            <person name="Geml J."/>
            <person name="Haridas S."/>
            <person name="Hughes K."/>
            <person name="Justo A."/>
            <person name="Karasinski D."/>
            <person name="Kautmanova I."/>
            <person name="Kiss B."/>
            <person name="Kocsube S."/>
            <person name="Kotiranta H."/>
            <person name="LaButti K.M."/>
            <person name="Lechner B.E."/>
            <person name="Liimatainen K."/>
            <person name="Lipzen A."/>
            <person name="Lukacs Z."/>
            <person name="Mihaltcheva S."/>
            <person name="Morgado L.N."/>
            <person name="Niskanen T."/>
            <person name="Noordeloos M.E."/>
            <person name="Ohm R.A."/>
            <person name="Ortiz-Santana B."/>
            <person name="Ovrebo C."/>
            <person name="Racz N."/>
            <person name="Riley R."/>
            <person name="Savchenko A."/>
            <person name="Shiryaev A."/>
            <person name="Soop K."/>
            <person name="Spirin V."/>
            <person name="Szebenyi C."/>
            <person name="Tomsovsky M."/>
            <person name="Tulloss R.E."/>
            <person name="Uehling J."/>
            <person name="Grigoriev I.V."/>
            <person name="Vagvolgyi C."/>
            <person name="Papp T."/>
            <person name="Martin F.M."/>
            <person name="Miettinen O."/>
            <person name="Hibbett D.S."/>
            <person name="Nagy L.G."/>
        </authorList>
    </citation>
    <scope>NUCLEOTIDE SEQUENCE [LARGE SCALE GENOMIC DNA]</scope>
    <source>
        <strain evidence="7 8">HHB13444</strain>
    </source>
</reference>
<evidence type="ECO:0000256" key="3">
    <source>
        <dbReference type="ARBA" id="ARBA00022806"/>
    </source>
</evidence>
<evidence type="ECO:0000313" key="7">
    <source>
        <dbReference type="EMBL" id="TFK85363.1"/>
    </source>
</evidence>
<dbReference type="EMBL" id="ML211257">
    <property type="protein sequence ID" value="TFK85363.1"/>
    <property type="molecule type" value="Genomic_DNA"/>
</dbReference>
<dbReference type="Gene3D" id="1.20.58.1080">
    <property type="match status" value="1"/>
</dbReference>
<dbReference type="FunFam" id="3.40.50.300:FF:000957">
    <property type="entry name" value="ATP-dependent RNA helicase SUV3L, mitochondrial"/>
    <property type="match status" value="1"/>
</dbReference>
<dbReference type="InterPro" id="IPR001650">
    <property type="entry name" value="Helicase_C-like"/>
</dbReference>
<dbReference type="GO" id="GO:0016787">
    <property type="term" value="F:hydrolase activity"/>
    <property type="evidence" value="ECO:0007669"/>
    <property type="project" value="UniProtKB-KW"/>
</dbReference>
<dbReference type="PANTHER" id="PTHR12131">
    <property type="entry name" value="ATP-DEPENDENT RNA AND DNA HELICASE"/>
    <property type="match status" value="1"/>
</dbReference>
<keyword evidence="4" id="KW-0067">ATP-binding</keyword>
<dbReference type="SUPFAM" id="SSF52540">
    <property type="entry name" value="P-loop containing nucleoside triphosphate hydrolases"/>
    <property type="match status" value="1"/>
</dbReference>
<dbReference type="FunCoup" id="A0A5C3PHI0">
    <property type="interactions" value="327"/>
</dbReference>
<keyword evidence="2 7" id="KW-0378">Hydrolase</keyword>
<keyword evidence="8" id="KW-1185">Reference proteome</keyword>
<dbReference type="InterPro" id="IPR050699">
    <property type="entry name" value="RNA-DNA_Helicase"/>
</dbReference>
<name>A0A5C3PHI0_9APHY</name>
<evidence type="ECO:0000313" key="8">
    <source>
        <dbReference type="Proteomes" id="UP000308197"/>
    </source>
</evidence>
<dbReference type="InParanoid" id="A0A5C3PHI0"/>
<dbReference type="Gene3D" id="3.40.50.300">
    <property type="entry name" value="P-loop containing nucleotide triphosphate hydrolases"/>
    <property type="match status" value="2"/>
</dbReference>
<dbReference type="GO" id="GO:0004386">
    <property type="term" value="F:helicase activity"/>
    <property type="evidence" value="ECO:0007669"/>
    <property type="project" value="UniProtKB-KW"/>
</dbReference>
<protein>
    <submittedName>
        <fullName evidence="7">P-loop containing nucleoside triphosphate hydrolase protein</fullName>
    </submittedName>
</protein>
<feature type="domain" description="Helicase C-terminal" evidence="6">
    <location>
        <begin position="411"/>
        <end position="571"/>
    </location>
</feature>
<accession>A0A5C3PHI0</accession>
<dbReference type="InterPro" id="IPR027417">
    <property type="entry name" value="P-loop_NTPase"/>
</dbReference>
<dbReference type="InterPro" id="IPR022192">
    <property type="entry name" value="SUV3_C"/>
</dbReference>
<gene>
    <name evidence="7" type="ORF">K466DRAFT_190374</name>
</gene>
<dbReference type="SMART" id="SM00490">
    <property type="entry name" value="HELICc"/>
    <property type="match status" value="1"/>
</dbReference>
<feature type="region of interest" description="Disordered" evidence="5">
    <location>
        <begin position="30"/>
        <end position="71"/>
    </location>
</feature>
<dbReference type="PANTHER" id="PTHR12131:SF1">
    <property type="entry name" value="ATP-DEPENDENT RNA HELICASE SUPV3L1, MITOCHONDRIAL-RELATED"/>
    <property type="match status" value="1"/>
</dbReference>
<dbReference type="InterPro" id="IPR055206">
    <property type="entry name" value="DEXQc_SUV3"/>
</dbReference>
<dbReference type="AlphaFoldDB" id="A0A5C3PHI0"/>
<dbReference type="Pfam" id="PF22527">
    <property type="entry name" value="DEXQc_Suv3"/>
    <property type="match status" value="2"/>
</dbReference>
<evidence type="ECO:0000259" key="6">
    <source>
        <dbReference type="PROSITE" id="PS51194"/>
    </source>
</evidence>
<evidence type="ECO:0000256" key="1">
    <source>
        <dbReference type="ARBA" id="ARBA00022741"/>
    </source>
</evidence>